<reference evidence="2" key="1">
    <citation type="submission" date="2021-12" db="EMBL/GenBank/DDBJ databases">
        <authorList>
            <person name="Zaccaron A."/>
            <person name="Stergiopoulos I."/>
        </authorList>
    </citation>
    <scope>NUCLEOTIDE SEQUENCE</scope>
    <source>
        <strain evidence="2">Race5_Kim</strain>
    </source>
</reference>
<dbReference type="PANTHER" id="PTHR28072">
    <property type="entry name" value="CRUCIFORM CUTTING ENDONUCLEASE 1, MITOCHONDRIAL-RELATED"/>
    <property type="match status" value="1"/>
</dbReference>
<keyword evidence="2" id="KW-0255">Endonuclease</keyword>
<dbReference type="GeneID" id="71993604"/>
<evidence type="ECO:0000313" key="3">
    <source>
        <dbReference type="Proteomes" id="UP000756132"/>
    </source>
</evidence>
<dbReference type="AlphaFoldDB" id="A0A9Q8UVN5"/>
<dbReference type="InterPro" id="IPR012337">
    <property type="entry name" value="RNaseH-like_sf"/>
</dbReference>
<dbReference type="EMBL" id="CP090174">
    <property type="protein sequence ID" value="UJO24158.1"/>
    <property type="molecule type" value="Genomic_DNA"/>
</dbReference>
<dbReference type="InterPro" id="IPR036397">
    <property type="entry name" value="RNaseH_sf"/>
</dbReference>
<dbReference type="InterPro" id="IPR015242">
    <property type="entry name" value="Ydc2_cat"/>
</dbReference>
<gene>
    <name evidence="2" type="ORF">CLAFUR5_13726</name>
</gene>
<evidence type="ECO:0000259" key="1">
    <source>
        <dbReference type="Pfam" id="PF09159"/>
    </source>
</evidence>
<sequence length="376" mass="42324">MAILRQPSLKGWQLRYWAYLTGLPTTGTKAELQSSLTATVPQQRQGNTPRRLVSLDMGIRNLAYCVIEPRMPKEKPNQISLVVHSWKRMDLLETAADNFTEDIAVETSQERSIKRVKAKLAAPVTKDSFTPAVLSKTAYRVTKDLLSHEPDTLLIERQRFRSGGAAAIQEWTVRVNMLESMLWASLETLRQEGKMTDAFPTVLAVSPARVAQFWSSAASMSLKPPTLFDEDNGNVQTMITHAMSDRRKIDKKDKVDIVRSWVAGTSDLDLRFEGEAIKIAEAFRLDPRQSKDAVAMAGGKLDDLADCLLQAVTWLIWEENRAVLNKLWQKTVDEIKPSDLSEHNAQTAVHPFSPEWIATRIAFPGMTEKQTADYLK</sequence>
<proteinExistence type="predicted"/>
<dbReference type="GO" id="GO:0000403">
    <property type="term" value="F:Y-form DNA binding"/>
    <property type="evidence" value="ECO:0007669"/>
    <property type="project" value="TreeGrafter"/>
</dbReference>
<dbReference type="SUPFAM" id="SSF53098">
    <property type="entry name" value="Ribonuclease H-like"/>
    <property type="match status" value="1"/>
</dbReference>
<keyword evidence="2" id="KW-0540">Nuclease</keyword>
<dbReference type="InterPro" id="IPR039197">
    <property type="entry name" value="Mrs1/Cce1"/>
</dbReference>
<accession>A0A9Q8UVN5</accession>
<protein>
    <submittedName>
        <fullName evidence="2">Cruciform cutting endonuclease 1, mitochondrial</fullName>
    </submittedName>
</protein>
<evidence type="ECO:0000313" key="2">
    <source>
        <dbReference type="EMBL" id="UJO24158.1"/>
    </source>
</evidence>
<dbReference type="GO" id="GO:0070336">
    <property type="term" value="F:flap-structured DNA binding"/>
    <property type="evidence" value="ECO:0007669"/>
    <property type="project" value="TreeGrafter"/>
</dbReference>
<dbReference type="OrthoDB" id="5552842at2759"/>
<dbReference type="CDD" id="cd16963">
    <property type="entry name" value="CCE1"/>
    <property type="match status" value="1"/>
</dbReference>
<dbReference type="GO" id="GO:0004520">
    <property type="term" value="F:DNA endonuclease activity"/>
    <property type="evidence" value="ECO:0007669"/>
    <property type="project" value="TreeGrafter"/>
</dbReference>
<dbReference type="KEGG" id="ffu:CLAFUR5_13726"/>
<reference evidence="2" key="2">
    <citation type="journal article" date="2022" name="Microb. Genom.">
        <title>A chromosome-scale genome assembly of the tomato pathogen Cladosporium fulvum reveals a compartmentalized genome architecture and the presence of a dispensable chromosome.</title>
        <authorList>
            <person name="Zaccaron A.Z."/>
            <person name="Chen L.H."/>
            <person name="Samaras A."/>
            <person name="Stergiopoulos I."/>
        </authorList>
    </citation>
    <scope>NUCLEOTIDE SEQUENCE</scope>
    <source>
        <strain evidence="2">Race5_Kim</strain>
    </source>
</reference>
<feature type="domain" description="Mitochondrial resolvase Ydc2 catalytic" evidence="1">
    <location>
        <begin position="53"/>
        <end position="322"/>
    </location>
</feature>
<name>A0A9Q8UVN5_PASFU</name>
<dbReference type="Gene3D" id="3.30.420.10">
    <property type="entry name" value="Ribonuclease H-like superfamily/Ribonuclease H"/>
    <property type="match status" value="1"/>
</dbReference>
<keyword evidence="2" id="KW-0378">Hydrolase</keyword>
<dbReference type="Pfam" id="PF09159">
    <property type="entry name" value="Ydc2-catalyt"/>
    <property type="match status" value="1"/>
</dbReference>
<dbReference type="Proteomes" id="UP000756132">
    <property type="component" value="Chromosome 12"/>
</dbReference>
<dbReference type="GO" id="GO:0000402">
    <property type="term" value="F:crossed form four-way junction DNA binding"/>
    <property type="evidence" value="ECO:0007669"/>
    <property type="project" value="TreeGrafter"/>
</dbReference>
<dbReference type="GO" id="GO:0005739">
    <property type="term" value="C:mitochondrion"/>
    <property type="evidence" value="ECO:0007669"/>
    <property type="project" value="TreeGrafter"/>
</dbReference>
<dbReference type="PANTHER" id="PTHR28072:SF1">
    <property type="entry name" value="CRUCIFORM CUTTING ENDONUCLEASE 1, MITOCHONDRIAL-RELATED"/>
    <property type="match status" value="1"/>
</dbReference>
<organism evidence="2 3">
    <name type="scientific">Passalora fulva</name>
    <name type="common">Tomato leaf mold</name>
    <name type="synonym">Cladosporium fulvum</name>
    <dbReference type="NCBI Taxonomy" id="5499"/>
    <lineage>
        <taxon>Eukaryota</taxon>
        <taxon>Fungi</taxon>
        <taxon>Dikarya</taxon>
        <taxon>Ascomycota</taxon>
        <taxon>Pezizomycotina</taxon>
        <taxon>Dothideomycetes</taxon>
        <taxon>Dothideomycetidae</taxon>
        <taxon>Mycosphaerellales</taxon>
        <taxon>Mycosphaerellaceae</taxon>
        <taxon>Fulvia</taxon>
    </lineage>
</organism>
<dbReference type="RefSeq" id="XP_047768524.1">
    <property type="nucleotide sequence ID" value="XM_047912874.1"/>
</dbReference>
<keyword evidence="3" id="KW-1185">Reference proteome</keyword>